<sequence length="593" mass="66936">MSSQPDLRIGVDFGTTFTGVSWTTPKEELKGTNVVKNWLGQTRQEPKVPTVLSKQGSGANIKWGFLCESIDETEKWKLFKLLLEPATYQKESRPEVRVPWIPGTVHDVHGLVVEYLRQIYVHISTIIPELIKQKDQFSATLRNKTWDSMKVEFVFSTPAQWEAPVSQCFRRLIFRSGFGNINNHSVVLGLTESEAAAVFTCNAQMTAGRQVRNNNILLSIDAGGGTTDLAFVKKSNDSVTLEEMSPVTGIGVGSARIDSRFAKLIKERMERYPTVCSHLPADFALKASQSEDFQKWKHAFGSERSKNLDVYSTTVAGANGYTHKKFRIHDGELFFTRAELKGCFDETLEHIMKHIQDTLKDWTIETEDANKVVDYIVLSGGLGGSDYVLKELEAYINLLAAKKDSRLIGAQVLRAPGNTRTAVISGLLDERKDNAQALREYVARANYGIIVRDPPPSPRWFSSSAVTSQEARVEWIVEYGARINYFQPITIKLTKRLEENDPRTWTVEIMWLDKEESSPPPKRIHAEKRGGEVLHRVDLEVVEGSTKLWTFMNLKSFTMYQECKFELEVMIGPSGDCVLTVSKNTLKLTEREP</sequence>
<accession>A0A4E9E3H9</accession>
<dbReference type="SUPFAM" id="SSF53067">
    <property type="entry name" value="Actin-like ATPase domain"/>
    <property type="match status" value="2"/>
</dbReference>
<proteinExistence type="predicted"/>
<protein>
    <recommendedName>
        <fullName evidence="2">Actin-like ATPase domain-containing protein</fullName>
    </recommendedName>
</protein>
<dbReference type="Gene3D" id="3.30.420.40">
    <property type="match status" value="2"/>
</dbReference>
<name>A0A4E9E3H9_GIBZA</name>
<evidence type="ECO:0000313" key="1">
    <source>
        <dbReference type="EMBL" id="VIO52187.1"/>
    </source>
</evidence>
<dbReference type="EMBL" id="CAAKMV010000022">
    <property type="protein sequence ID" value="VIO52187.1"/>
    <property type="molecule type" value="Genomic_DNA"/>
</dbReference>
<dbReference type="PANTHER" id="PTHR42749">
    <property type="entry name" value="CELL SHAPE-DETERMINING PROTEIN MREB"/>
    <property type="match status" value="1"/>
</dbReference>
<dbReference type="CDD" id="cd10170">
    <property type="entry name" value="ASKHA_NBD_HSP70"/>
    <property type="match status" value="1"/>
</dbReference>
<reference evidence="1" key="1">
    <citation type="submission" date="2019-04" db="EMBL/GenBank/DDBJ databases">
        <authorList>
            <person name="Melise S."/>
            <person name="Noan J."/>
            <person name="Okalmin O."/>
        </authorList>
    </citation>
    <scope>NUCLEOTIDE SEQUENCE</scope>
    <source>
        <strain evidence="1">FN9</strain>
    </source>
</reference>
<organism evidence="1">
    <name type="scientific">Gibberella zeae</name>
    <name type="common">Wheat head blight fungus</name>
    <name type="synonym">Fusarium graminearum</name>
    <dbReference type="NCBI Taxonomy" id="5518"/>
    <lineage>
        <taxon>Eukaryota</taxon>
        <taxon>Fungi</taxon>
        <taxon>Dikarya</taxon>
        <taxon>Ascomycota</taxon>
        <taxon>Pezizomycotina</taxon>
        <taxon>Sordariomycetes</taxon>
        <taxon>Hypocreomycetidae</taxon>
        <taxon>Hypocreales</taxon>
        <taxon>Nectriaceae</taxon>
        <taxon>Fusarium</taxon>
    </lineage>
</organism>
<dbReference type="PANTHER" id="PTHR42749:SF1">
    <property type="entry name" value="CELL SHAPE-DETERMINING PROTEIN MREB"/>
    <property type="match status" value="1"/>
</dbReference>
<evidence type="ECO:0008006" key="2">
    <source>
        <dbReference type="Google" id="ProtNLM"/>
    </source>
</evidence>
<dbReference type="InterPro" id="IPR043129">
    <property type="entry name" value="ATPase_NBD"/>
</dbReference>
<gene>
    <name evidence="1" type="ORF">FUG_LOCUS18612</name>
</gene>
<dbReference type="AlphaFoldDB" id="A0A4E9E3H9"/>